<dbReference type="PANTHER" id="PTHR38102:SF1">
    <property type="entry name" value="PERIPLASMIC CHAPERONE SPY"/>
    <property type="match status" value="1"/>
</dbReference>
<organism evidence="8 9">
    <name type="scientific">Oceanospirillum linum</name>
    <dbReference type="NCBI Taxonomy" id="966"/>
    <lineage>
        <taxon>Bacteria</taxon>
        <taxon>Pseudomonadati</taxon>
        <taxon>Pseudomonadota</taxon>
        <taxon>Gammaproteobacteria</taxon>
        <taxon>Oceanospirillales</taxon>
        <taxon>Oceanospirillaceae</taxon>
        <taxon>Oceanospirillum</taxon>
    </lineage>
</organism>
<dbReference type="STRING" id="966.BTA35_0201335"/>
<keyword evidence="4" id="KW-0574">Periplasm</keyword>
<evidence type="ECO:0000256" key="3">
    <source>
        <dbReference type="ARBA" id="ARBA00022729"/>
    </source>
</evidence>
<evidence type="ECO:0000313" key="8">
    <source>
        <dbReference type="EMBL" id="OOV88208.1"/>
    </source>
</evidence>
<evidence type="ECO:0000256" key="2">
    <source>
        <dbReference type="ARBA" id="ARBA00008441"/>
    </source>
</evidence>
<dbReference type="EMBL" id="MTSD02000001">
    <property type="protein sequence ID" value="OOV88208.1"/>
    <property type="molecule type" value="Genomic_DNA"/>
</dbReference>
<reference evidence="8" key="1">
    <citation type="submission" date="2017-02" db="EMBL/GenBank/DDBJ databases">
        <title>Draft Genome Sequence of the Salt Water Bacterium Oceanospirillum linum ATCC 11336.</title>
        <authorList>
            <person name="Trachtenberg A.M."/>
            <person name="Carney J.G."/>
            <person name="Linnane J.D."/>
            <person name="Rheaume B.A."/>
            <person name="Pitts N.L."/>
            <person name="Mykles D.L."/>
            <person name="Maclea K.S."/>
        </authorList>
    </citation>
    <scope>NUCLEOTIDE SEQUENCE [LARGE SCALE GENOMIC DNA]</scope>
    <source>
        <strain evidence="8">ATCC 11336</strain>
    </source>
</reference>
<keyword evidence="9" id="KW-1185">Reference proteome</keyword>
<feature type="coiled-coil region" evidence="5">
    <location>
        <begin position="112"/>
        <end position="143"/>
    </location>
</feature>
<evidence type="ECO:0000256" key="5">
    <source>
        <dbReference type="SAM" id="Coils"/>
    </source>
</evidence>
<gene>
    <name evidence="8" type="ORF">BTA35_0201335</name>
</gene>
<comment type="similarity">
    <text evidence="2">Belongs to the CpxP/Spy family.</text>
</comment>
<proteinExistence type="inferred from homology"/>
<keyword evidence="5" id="KW-0175">Coiled coil</keyword>
<sequence length="192" mass="22249">MEIPFMTLLKNMKSKKTFALLGSTLAALTLSAAVAAHPGKKQDDHQRVKCDKEQCQEQHAEHRLKKLKRFLKLSDAQTDKIKSLFAQHKEERGENRSPRNLQRALIKLDPTDKNYENKVADLIENAQKKMAERIQNRATLRQEIYLLLSQEQRSKLELMEEMRQFMGDKGPKGPKGEHRHHKKMRPAPMEAS</sequence>
<dbReference type="GO" id="GO:0030288">
    <property type="term" value="C:outer membrane-bounded periplasmic space"/>
    <property type="evidence" value="ECO:0007669"/>
    <property type="project" value="TreeGrafter"/>
</dbReference>
<dbReference type="GO" id="GO:0051082">
    <property type="term" value="F:unfolded protein binding"/>
    <property type="evidence" value="ECO:0007669"/>
    <property type="project" value="TreeGrafter"/>
</dbReference>
<keyword evidence="3 7" id="KW-0732">Signal</keyword>
<dbReference type="Gene3D" id="1.20.120.1490">
    <property type="match status" value="1"/>
</dbReference>
<dbReference type="InterPro" id="IPR052211">
    <property type="entry name" value="Cpx_auxiliary_protein"/>
</dbReference>
<feature type="signal peptide" evidence="7">
    <location>
        <begin position="1"/>
        <end position="35"/>
    </location>
</feature>
<feature type="region of interest" description="Disordered" evidence="6">
    <location>
        <begin position="166"/>
        <end position="192"/>
    </location>
</feature>
<name>A0A1T1HEB2_OCELI</name>
<dbReference type="Pfam" id="PF07813">
    <property type="entry name" value="LTXXQ"/>
    <property type="match status" value="1"/>
</dbReference>
<accession>A0A1T1HEB2</accession>
<protein>
    <recommendedName>
        <fullName evidence="10">Zinc resistance-associated protein</fullName>
    </recommendedName>
</protein>
<dbReference type="InterPro" id="IPR012899">
    <property type="entry name" value="LTXXQ"/>
</dbReference>
<evidence type="ECO:0000256" key="7">
    <source>
        <dbReference type="SAM" id="SignalP"/>
    </source>
</evidence>
<dbReference type="AlphaFoldDB" id="A0A1T1HEB2"/>
<comment type="caution">
    <text evidence="8">The sequence shown here is derived from an EMBL/GenBank/DDBJ whole genome shotgun (WGS) entry which is preliminary data.</text>
</comment>
<evidence type="ECO:0000256" key="6">
    <source>
        <dbReference type="SAM" id="MobiDB-lite"/>
    </source>
</evidence>
<dbReference type="PANTHER" id="PTHR38102">
    <property type="entry name" value="PERIPLASMIC CHAPERONE SPY"/>
    <property type="match status" value="1"/>
</dbReference>
<evidence type="ECO:0000256" key="1">
    <source>
        <dbReference type="ARBA" id="ARBA00004418"/>
    </source>
</evidence>
<evidence type="ECO:0000256" key="4">
    <source>
        <dbReference type="ARBA" id="ARBA00022764"/>
    </source>
</evidence>
<dbReference type="Proteomes" id="UP000190064">
    <property type="component" value="Unassembled WGS sequence"/>
</dbReference>
<evidence type="ECO:0000313" key="9">
    <source>
        <dbReference type="Proteomes" id="UP000190064"/>
    </source>
</evidence>
<comment type="subcellular location">
    <subcellularLocation>
        <location evidence="1">Periplasm</location>
    </subcellularLocation>
</comment>
<feature type="chain" id="PRO_5013001359" description="Zinc resistance-associated protein" evidence="7">
    <location>
        <begin position="36"/>
        <end position="192"/>
    </location>
</feature>
<evidence type="ECO:0008006" key="10">
    <source>
        <dbReference type="Google" id="ProtNLM"/>
    </source>
</evidence>